<dbReference type="EMBL" id="CP064782">
    <property type="protein sequence ID" value="QWT50083.1"/>
    <property type="molecule type" value="Genomic_DNA"/>
</dbReference>
<keyword evidence="6 7" id="KW-0012">Acyltransferase</keyword>
<evidence type="ECO:0000256" key="6">
    <source>
        <dbReference type="ARBA" id="ARBA00023315"/>
    </source>
</evidence>
<reference evidence="7" key="1">
    <citation type="submission" date="2020-11" db="EMBL/GenBank/DDBJ databases">
        <title>Azospira inquinata sp. nov.</title>
        <authorList>
            <person name="Moe W.M."/>
            <person name="Mikes M.C."/>
        </authorList>
    </citation>
    <scope>NUCLEOTIDE SEQUENCE</scope>
    <source>
        <strain evidence="7">Azo-3</strain>
    </source>
</reference>
<dbReference type="GO" id="GO:0005886">
    <property type="term" value="C:plasma membrane"/>
    <property type="evidence" value="ECO:0007669"/>
    <property type="project" value="UniProtKB-SubCell"/>
</dbReference>
<dbReference type="KEGG" id="aiq:Azoinq_05665"/>
<evidence type="ECO:0000256" key="4">
    <source>
        <dbReference type="ARBA" id="ARBA00022679"/>
    </source>
</evidence>
<organism evidence="7 8">
    <name type="scientific">Azospira inquinata</name>
    <dbReference type="NCBI Taxonomy" id="2785627"/>
    <lineage>
        <taxon>Bacteria</taxon>
        <taxon>Pseudomonadati</taxon>
        <taxon>Pseudomonadota</taxon>
        <taxon>Betaproteobacteria</taxon>
        <taxon>Rhodocyclales</taxon>
        <taxon>Rhodocyclaceae</taxon>
        <taxon>Azospira</taxon>
    </lineage>
</organism>
<name>A0A975SPC4_9RHOO</name>
<dbReference type="Proteomes" id="UP000683428">
    <property type="component" value="Chromosome"/>
</dbReference>
<gene>
    <name evidence="7" type="ORF">Azoinq_05665</name>
</gene>
<protein>
    <submittedName>
        <fullName evidence="7">Lipid A biosynthesis acyltransferase</fullName>
    </submittedName>
</protein>
<keyword evidence="2" id="KW-1003">Cell membrane</keyword>
<dbReference type="PIRSF" id="PIRSF026649">
    <property type="entry name" value="MsbB"/>
    <property type="match status" value="1"/>
</dbReference>
<sequence length="286" mass="32650">MTRLAVGLLWLLHFLPLAWLRALGAGFGRLLYVLGRERRRVALTNLGLCFPELAPEARRRLALQHFIAFGQSFLDRSLLWWASPARLRRLIQLEGLEHLPTDGTPVILLSPHFVGLDAGWTRLTLEMPMLSVYANQKNLVFDAALYAGRMRFNQPQLLSRLDGLRKAVRGLASGRPFYYLPDLDFGPRDAIFVPFFGTPAATITGVPRLAKLAHARVLPCLTRMTPQGYRVTLEAPWEDYPGPDLNADTRRMNAFIEARVRQCPAQYYWLHKRFKTRPPGEARFYP</sequence>
<dbReference type="PANTHER" id="PTHR30606:SF9">
    <property type="entry name" value="LIPID A BIOSYNTHESIS LAUROYLTRANSFERASE"/>
    <property type="match status" value="1"/>
</dbReference>
<dbReference type="GO" id="GO:0016746">
    <property type="term" value="F:acyltransferase activity"/>
    <property type="evidence" value="ECO:0007669"/>
    <property type="project" value="UniProtKB-KW"/>
</dbReference>
<comment type="subcellular location">
    <subcellularLocation>
        <location evidence="1">Cell inner membrane</location>
    </subcellularLocation>
</comment>
<dbReference type="RefSeq" id="WP_216131220.1">
    <property type="nucleotide sequence ID" value="NZ_CP064782.1"/>
</dbReference>
<evidence type="ECO:0000256" key="3">
    <source>
        <dbReference type="ARBA" id="ARBA00022519"/>
    </source>
</evidence>
<evidence type="ECO:0000313" key="8">
    <source>
        <dbReference type="Proteomes" id="UP000683428"/>
    </source>
</evidence>
<proteinExistence type="predicted"/>
<evidence type="ECO:0000313" key="7">
    <source>
        <dbReference type="EMBL" id="QWT50083.1"/>
    </source>
</evidence>
<dbReference type="GO" id="GO:0009247">
    <property type="term" value="P:glycolipid biosynthetic process"/>
    <property type="evidence" value="ECO:0007669"/>
    <property type="project" value="UniProtKB-ARBA"/>
</dbReference>
<evidence type="ECO:0000256" key="5">
    <source>
        <dbReference type="ARBA" id="ARBA00023136"/>
    </source>
</evidence>
<dbReference type="AlphaFoldDB" id="A0A975SPC4"/>
<evidence type="ECO:0000256" key="1">
    <source>
        <dbReference type="ARBA" id="ARBA00004533"/>
    </source>
</evidence>
<dbReference type="PANTHER" id="PTHR30606">
    <property type="entry name" value="LIPID A BIOSYNTHESIS LAUROYL ACYLTRANSFERASE"/>
    <property type="match status" value="1"/>
</dbReference>
<keyword evidence="4" id="KW-0808">Transferase</keyword>
<dbReference type="InterPro" id="IPR004960">
    <property type="entry name" value="LipA_acyltrans"/>
</dbReference>
<evidence type="ECO:0000256" key="2">
    <source>
        <dbReference type="ARBA" id="ARBA00022475"/>
    </source>
</evidence>
<dbReference type="CDD" id="cd07984">
    <property type="entry name" value="LPLAT_LABLAT-like"/>
    <property type="match status" value="1"/>
</dbReference>
<dbReference type="Pfam" id="PF03279">
    <property type="entry name" value="Lip_A_acyltrans"/>
    <property type="match status" value="1"/>
</dbReference>
<accession>A0A975SPC4</accession>
<keyword evidence="8" id="KW-1185">Reference proteome</keyword>
<keyword evidence="3" id="KW-0997">Cell inner membrane</keyword>
<keyword evidence="5" id="KW-0472">Membrane</keyword>